<accession>A0AAX4HKU1</accession>
<proteinExistence type="predicted"/>
<dbReference type="InterPro" id="IPR005804">
    <property type="entry name" value="FA_desaturase_dom"/>
</dbReference>
<dbReference type="Proteomes" id="UP001324634">
    <property type="component" value="Chromosome"/>
</dbReference>
<dbReference type="CDD" id="cd01060">
    <property type="entry name" value="Membrane-FADS-like"/>
    <property type="match status" value="1"/>
</dbReference>
<reference evidence="3 4" key="1">
    <citation type="submission" date="2023-11" db="EMBL/GenBank/DDBJ databases">
        <title>Peredibacter starrii A3.12.</title>
        <authorList>
            <person name="Mitchell R.J."/>
        </authorList>
    </citation>
    <scope>NUCLEOTIDE SEQUENCE [LARGE SCALE GENOMIC DNA]</scope>
    <source>
        <strain evidence="3 4">A3.12</strain>
    </source>
</reference>
<evidence type="ECO:0000313" key="3">
    <source>
        <dbReference type="EMBL" id="WPU63882.1"/>
    </source>
</evidence>
<dbReference type="RefSeq" id="WP_321391451.1">
    <property type="nucleotide sequence ID" value="NZ_CP139487.1"/>
</dbReference>
<keyword evidence="1" id="KW-0812">Transmembrane</keyword>
<feature type="transmembrane region" description="Helical" evidence="1">
    <location>
        <begin position="79"/>
        <end position="104"/>
    </location>
</feature>
<evidence type="ECO:0000259" key="2">
    <source>
        <dbReference type="Pfam" id="PF00487"/>
    </source>
</evidence>
<sequence>MTSSQTYLKIKKDPMYLLRVYLIEMVVFALLISILYFVRDLNSVNLSLGLAVLPVALVFGCMVASFIHNASHGNVSNKFINRAVGEFCGTWVLYGFTNFILVHLLHHQYSDDELDPVNPKGMSFLKFLSAPMRYMIVVAKKYLFIQHGQTKNYIFIMNTQTVVFHLNLVLKLTFWYLLFGKTLFLFFYVPAFLSNVAILAHINYVCHRDLEDGTVEMVNLNHNLYYKVANYITFGGYFHKSHHMRLNVFNPMKLAQETLPTHKAAAYNGNFIARYFDLHNIWGEGQKNKV</sequence>
<dbReference type="Pfam" id="PF00487">
    <property type="entry name" value="FA_desaturase"/>
    <property type="match status" value="1"/>
</dbReference>
<feature type="transmembrane region" description="Helical" evidence="1">
    <location>
        <begin position="20"/>
        <end position="38"/>
    </location>
</feature>
<dbReference type="EMBL" id="CP139487">
    <property type="protein sequence ID" value="WPU63882.1"/>
    <property type="molecule type" value="Genomic_DNA"/>
</dbReference>
<dbReference type="GO" id="GO:0006629">
    <property type="term" value="P:lipid metabolic process"/>
    <property type="evidence" value="ECO:0007669"/>
    <property type="project" value="InterPro"/>
</dbReference>
<keyword evidence="1" id="KW-1133">Transmembrane helix</keyword>
<feature type="transmembrane region" description="Helical" evidence="1">
    <location>
        <begin position="155"/>
        <end position="177"/>
    </location>
</feature>
<organism evidence="3 4">
    <name type="scientific">Peredibacter starrii</name>
    <dbReference type="NCBI Taxonomy" id="28202"/>
    <lineage>
        <taxon>Bacteria</taxon>
        <taxon>Pseudomonadati</taxon>
        <taxon>Bdellovibrionota</taxon>
        <taxon>Bacteriovoracia</taxon>
        <taxon>Bacteriovoracales</taxon>
        <taxon>Bacteriovoracaceae</taxon>
        <taxon>Peredibacter</taxon>
    </lineage>
</organism>
<evidence type="ECO:0000256" key="1">
    <source>
        <dbReference type="SAM" id="Phobius"/>
    </source>
</evidence>
<feature type="transmembrane region" description="Helical" evidence="1">
    <location>
        <begin position="44"/>
        <end position="67"/>
    </location>
</feature>
<keyword evidence="4" id="KW-1185">Reference proteome</keyword>
<evidence type="ECO:0000313" key="4">
    <source>
        <dbReference type="Proteomes" id="UP001324634"/>
    </source>
</evidence>
<name>A0AAX4HKU1_9BACT</name>
<dbReference type="KEGG" id="psti:SOO65_14400"/>
<feature type="transmembrane region" description="Helical" evidence="1">
    <location>
        <begin position="183"/>
        <end position="202"/>
    </location>
</feature>
<dbReference type="AlphaFoldDB" id="A0AAX4HKU1"/>
<feature type="domain" description="Fatty acid desaturase" evidence="2">
    <location>
        <begin position="51"/>
        <end position="245"/>
    </location>
</feature>
<protein>
    <submittedName>
        <fullName evidence="3">Fatty acid desaturase</fullName>
    </submittedName>
</protein>
<keyword evidence="1" id="KW-0472">Membrane</keyword>
<gene>
    <name evidence="3" type="ORF">SOO65_14400</name>
</gene>